<reference evidence="2" key="1">
    <citation type="submission" date="2019-09" db="EMBL/GenBank/DDBJ databases">
        <title>Draft genome information of white flower Hibiscus syriacus.</title>
        <authorList>
            <person name="Kim Y.-M."/>
        </authorList>
    </citation>
    <scope>NUCLEOTIDE SEQUENCE [LARGE SCALE GENOMIC DNA]</scope>
    <source>
        <strain evidence="2">YM2019G1</strain>
    </source>
</reference>
<name>A0A6A3ANE8_HIBSY</name>
<gene>
    <name evidence="2" type="ORF">F3Y22_tig00110450pilonHSYRG00193</name>
</gene>
<sequence length="117" mass="13734">MPRLSAWRLERIPASGRGTGRGYRIPKAYKMPFLSIRWLLRKIFGVNSSNCDALSNADYRGLLAKRDDNGTSIHDSRGEKARRKAEEKRQAKLEKELLEQEKRAKRRFKDWWKNEGD</sequence>
<evidence type="ECO:0000256" key="1">
    <source>
        <dbReference type="SAM" id="MobiDB-lite"/>
    </source>
</evidence>
<evidence type="ECO:0000313" key="2">
    <source>
        <dbReference type="EMBL" id="KAE8704469.1"/>
    </source>
</evidence>
<comment type="caution">
    <text evidence="2">The sequence shown here is derived from an EMBL/GenBank/DDBJ whole genome shotgun (WGS) entry which is preliminary data.</text>
</comment>
<organism evidence="2 3">
    <name type="scientific">Hibiscus syriacus</name>
    <name type="common">Rose of Sharon</name>
    <dbReference type="NCBI Taxonomy" id="106335"/>
    <lineage>
        <taxon>Eukaryota</taxon>
        <taxon>Viridiplantae</taxon>
        <taxon>Streptophyta</taxon>
        <taxon>Embryophyta</taxon>
        <taxon>Tracheophyta</taxon>
        <taxon>Spermatophyta</taxon>
        <taxon>Magnoliopsida</taxon>
        <taxon>eudicotyledons</taxon>
        <taxon>Gunneridae</taxon>
        <taxon>Pentapetalae</taxon>
        <taxon>rosids</taxon>
        <taxon>malvids</taxon>
        <taxon>Malvales</taxon>
        <taxon>Malvaceae</taxon>
        <taxon>Malvoideae</taxon>
        <taxon>Hibiscus</taxon>
    </lineage>
</organism>
<accession>A0A6A3ANE8</accession>
<keyword evidence="3" id="KW-1185">Reference proteome</keyword>
<evidence type="ECO:0000313" key="3">
    <source>
        <dbReference type="Proteomes" id="UP000436088"/>
    </source>
</evidence>
<feature type="region of interest" description="Disordered" evidence="1">
    <location>
        <begin position="66"/>
        <end position="91"/>
    </location>
</feature>
<protein>
    <submittedName>
        <fullName evidence="2">Uncharacterized protein</fullName>
    </submittedName>
</protein>
<dbReference type="EMBL" id="VEPZ02000992">
    <property type="protein sequence ID" value="KAE8704469.1"/>
    <property type="molecule type" value="Genomic_DNA"/>
</dbReference>
<dbReference type="AlphaFoldDB" id="A0A6A3ANE8"/>
<dbReference type="Proteomes" id="UP000436088">
    <property type="component" value="Unassembled WGS sequence"/>
</dbReference>
<proteinExistence type="predicted"/>